<name>A0ACC3T079_LIPKO</name>
<dbReference type="EMBL" id="MU971379">
    <property type="protein sequence ID" value="KAK9236819.1"/>
    <property type="molecule type" value="Genomic_DNA"/>
</dbReference>
<evidence type="ECO:0000313" key="2">
    <source>
        <dbReference type="Proteomes" id="UP001433508"/>
    </source>
</evidence>
<dbReference type="Proteomes" id="UP001433508">
    <property type="component" value="Unassembled WGS sequence"/>
</dbReference>
<organism evidence="1 2">
    <name type="scientific">Lipomyces kononenkoae</name>
    <name type="common">Yeast</name>
    <dbReference type="NCBI Taxonomy" id="34357"/>
    <lineage>
        <taxon>Eukaryota</taxon>
        <taxon>Fungi</taxon>
        <taxon>Dikarya</taxon>
        <taxon>Ascomycota</taxon>
        <taxon>Saccharomycotina</taxon>
        <taxon>Lipomycetes</taxon>
        <taxon>Lipomycetales</taxon>
        <taxon>Lipomycetaceae</taxon>
        <taxon>Lipomyces</taxon>
    </lineage>
</organism>
<gene>
    <name evidence="1" type="ORF">V1525DRAFT_405759</name>
</gene>
<sequence length="523" mass="58428">MAVSMEQVRVLASPTRTTHHTWALTFFCRPELYLQPSSIEQLKTIVRAAHQFKKTITVTGSGHSPSDITMTKDWLINLDNFNNVLSFSGHESGLFTDVRVEAGIRIYQLNAVLASRGLALQNLGSISDQSVAGIISTGTHGSSAYHGLVSQQIVDITLLLASGDLLTVSPTVQPDVFRAAMLSLGKLGIITHVTVRAVPSFTIHSFQEIIDFDKLLEDWTTIWTSKEYVRVWWFPYSRKCILWRAQKSGKSLSAPRESFYGTWLGRKLYESLLWFATRIYKRAMPAVERFVFRRQYGWEPTYGQGGSEAVQNSVEGLNMDCLFRQFVNEWALPLTHGVEVLKLVDRAVTSAAESGAYYVHAPIEVRCSNCSTPEKDTTPFEIIETSGGIGAIPGNTLRPLLDYSPVVPYSYAAQISNENLTLYLNATMYRPFGHDPPIGQWYSEFEHIMIAYGGKPHWAKNYIGTNPEKTTAETATGEMVGLASVFGDWYGEDGQKFRSIREKLDPDGVLLGGREWAIRNGII</sequence>
<evidence type="ECO:0000313" key="1">
    <source>
        <dbReference type="EMBL" id="KAK9236819.1"/>
    </source>
</evidence>
<protein>
    <submittedName>
        <fullName evidence="1">D-arabinono-1,4-lactone oxidase-domain-containing protein</fullName>
    </submittedName>
</protein>
<accession>A0ACC3T079</accession>
<proteinExistence type="predicted"/>
<keyword evidence="2" id="KW-1185">Reference proteome</keyword>
<reference evidence="2" key="1">
    <citation type="journal article" date="2024" name="Front. Bioeng. Biotechnol.">
        <title>Genome-scale model development and genomic sequencing of the oleaginous clade Lipomyces.</title>
        <authorList>
            <person name="Czajka J.J."/>
            <person name="Han Y."/>
            <person name="Kim J."/>
            <person name="Mondo S.J."/>
            <person name="Hofstad B.A."/>
            <person name="Robles A."/>
            <person name="Haridas S."/>
            <person name="Riley R."/>
            <person name="LaButti K."/>
            <person name="Pangilinan J."/>
            <person name="Andreopoulos W."/>
            <person name="Lipzen A."/>
            <person name="Yan J."/>
            <person name="Wang M."/>
            <person name="Ng V."/>
            <person name="Grigoriev I.V."/>
            <person name="Spatafora J.W."/>
            <person name="Magnuson J.K."/>
            <person name="Baker S.E."/>
            <person name="Pomraning K.R."/>
        </authorList>
    </citation>
    <scope>NUCLEOTIDE SEQUENCE [LARGE SCALE GENOMIC DNA]</scope>
    <source>
        <strain evidence="2">CBS 7786</strain>
    </source>
</reference>
<comment type="caution">
    <text evidence="1">The sequence shown here is derived from an EMBL/GenBank/DDBJ whole genome shotgun (WGS) entry which is preliminary data.</text>
</comment>